<sequence>MEALDAGDVVTERAIFASFGAPPVDATPAGARFLRGASPSTTESSLVSSSPWMLPPVGTGAPASTAGSTQTIVASPRHIGSLTLLPPKTPRSLMNSFPITADQCGIVAMEVPATIPRFGTVTLKVHAMNIRMPFFEPDQTFLETFALQLMKPTDCSPSYSRANSTSNAEPNSQTSKASGVFAFNYLEMASYCGSAIDAAKAQEWLQAVVQKIGQAMNHCKHKSNY</sequence>
<evidence type="ECO:0000313" key="2">
    <source>
        <dbReference type="Proteomes" id="UP000019132"/>
    </source>
</evidence>
<reference evidence="2" key="1">
    <citation type="journal article" date="2010" name="Genome Biol.">
        <title>Genome sequence of the necrotrophic plant pathogen Pythium ultimum reveals original pathogenicity mechanisms and effector repertoire.</title>
        <authorList>
            <person name="Levesque C.A."/>
            <person name="Brouwer H."/>
            <person name="Cano L."/>
            <person name="Hamilton J.P."/>
            <person name="Holt C."/>
            <person name="Huitema E."/>
            <person name="Raffaele S."/>
            <person name="Robideau G.P."/>
            <person name="Thines M."/>
            <person name="Win J."/>
            <person name="Zerillo M.M."/>
            <person name="Beakes G.W."/>
            <person name="Boore J.L."/>
            <person name="Busam D."/>
            <person name="Dumas B."/>
            <person name="Ferriera S."/>
            <person name="Fuerstenberg S.I."/>
            <person name="Gachon C.M."/>
            <person name="Gaulin E."/>
            <person name="Govers F."/>
            <person name="Grenville-Briggs L."/>
            <person name="Horner N."/>
            <person name="Hostetler J."/>
            <person name="Jiang R.H."/>
            <person name="Johnson J."/>
            <person name="Krajaejun T."/>
            <person name="Lin H."/>
            <person name="Meijer H.J."/>
            <person name="Moore B."/>
            <person name="Morris P."/>
            <person name="Phuntmart V."/>
            <person name="Puiu D."/>
            <person name="Shetty J."/>
            <person name="Stajich J.E."/>
            <person name="Tripathy S."/>
            <person name="Wawra S."/>
            <person name="van West P."/>
            <person name="Whitty B.R."/>
            <person name="Coutinho P.M."/>
            <person name="Henrissat B."/>
            <person name="Martin F."/>
            <person name="Thomas P.D."/>
            <person name="Tyler B.M."/>
            <person name="De Vries R.P."/>
            <person name="Kamoun S."/>
            <person name="Yandell M."/>
            <person name="Tisserat N."/>
            <person name="Buell C.R."/>
        </authorList>
    </citation>
    <scope>NUCLEOTIDE SEQUENCE</scope>
    <source>
        <strain evidence="2">DAOM:BR144</strain>
    </source>
</reference>
<dbReference type="EnsemblProtists" id="PYU1_T002391">
    <property type="protein sequence ID" value="PYU1_T002391"/>
    <property type="gene ID" value="PYU1_G002388"/>
</dbReference>
<protein>
    <submittedName>
        <fullName evidence="1">Uncharacterized protein</fullName>
    </submittedName>
</protein>
<dbReference type="Proteomes" id="UP000019132">
    <property type="component" value="Unassembled WGS sequence"/>
</dbReference>
<proteinExistence type="predicted"/>
<dbReference type="HOGENOM" id="CLU_1232004_0_0_1"/>
<name>K3WBQ0_GLOUD</name>
<organism evidence="1 2">
    <name type="scientific">Globisporangium ultimum (strain ATCC 200006 / CBS 805.95 / DAOM BR144)</name>
    <name type="common">Pythium ultimum</name>
    <dbReference type="NCBI Taxonomy" id="431595"/>
    <lineage>
        <taxon>Eukaryota</taxon>
        <taxon>Sar</taxon>
        <taxon>Stramenopiles</taxon>
        <taxon>Oomycota</taxon>
        <taxon>Peronosporomycetes</taxon>
        <taxon>Pythiales</taxon>
        <taxon>Pythiaceae</taxon>
        <taxon>Globisporangium</taxon>
    </lineage>
</organism>
<reference evidence="2" key="2">
    <citation type="submission" date="2010-04" db="EMBL/GenBank/DDBJ databases">
        <authorList>
            <person name="Buell R."/>
            <person name="Hamilton J."/>
            <person name="Hostetler J."/>
        </authorList>
    </citation>
    <scope>NUCLEOTIDE SEQUENCE [LARGE SCALE GENOMIC DNA]</scope>
    <source>
        <strain evidence="2">DAOM:BR144</strain>
    </source>
</reference>
<reference evidence="1" key="3">
    <citation type="submission" date="2014-11" db="UniProtKB">
        <authorList>
            <consortium name="EnsemblProtists"/>
        </authorList>
    </citation>
    <scope>IDENTIFICATION</scope>
    <source>
        <strain evidence="1">DAOM BR144</strain>
    </source>
</reference>
<dbReference type="STRING" id="431595.K3WBQ0"/>
<keyword evidence="2" id="KW-1185">Reference proteome</keyword>
<dbReference type="VEuPathDB" id="FungiDB:PYU1_G002388"/>
<accession>K3WBQ0</accession>
<evidence type="ECO:0000313" key="1">
    <source>
        <dbReference type="EnsemblProtists" id="PYU1_T002391"/>
    </source>
</evidence>
<dbReference type="InParanoid" id="K3WBQ0"/>
<dbReference type="AlphaFoldDB" id="K3WBQ0"/>